<dbReference type="GeneID" id="8854557"/>
<sequence>MFKYSELLNFMMEYYHHYQQIKWRLIASSLGGMIGTRFAELHPERVDSLILLAPAFNTESRWRSILDIEEWERNGTREIYNYKLGSVKHVKFDIFKDLVNHPAFPIPNCVLNQEGKGIKLFIIHGEQDDVVKIGTTDLFLERLVELNFDLERNVKVFRVPDGHELVSEETLNLIEKLVLDNLLL</sequence>
<reference evidence="2 3" key="1">
    <citation type="journal article" date="2010" name="Cell">
        <title>The genome of Naegleria gruberi illuminates early eukaryotic versatility.</title>
        <authorList>
            <person name="Fritz-Laylin L.K."/>
            <person name="Prochnik S.E."/>
            <person name="Ginger M.L."/>
            <person name="Dacks J.B."/>
            <person name="Carpenter M.L."/>
            <person name="Field M.C."/>
            <person name="Kuo A."/>
            <person name="Paredez A."/>
            <person name="Chapman J."/>
            <person name="Pham J."/>
            <person name="Shu S."/>
            <person name="Neupane R."/>
            <person name="Cipriano M."/>
            <person name="Mancuso J."/>
            <person name="Tu H."/>
            <person name="Salamov A."/>
            <person name="Lindquist E."/>
            <person name="Shapiro H."/>
            <person name="Lucas S."/>
            <person name="Grigoriev I.V."/>
            <person name="Cande W.Z."/>
            <person name="Fulton C."/>
            <person name="Rokhsar D.S."/>
            <person name="Dawson S.C."/>
        </authorList>
    </citation>
    <scope>NUCLEOTIDE SEQUENCE [LARGE SCALE GENOMIC DNA]</scope>
    <source>
        <strain evidence="2 3">NEG-M</strain>
    </source>
</reference>
<dbReference type="OrthoDB" id="408373at2759"/>
<keyword evidence="3" id="KW-1185">Reference proteome</keyword>
<dbReference type="InParanoid" id="D2VSF4"/>
<protein>
    <submittedName>
        <fullName evidence="2">Predicted protein</fullName>
    </submittedName>
</protein>
<name>D2VSF4_NAEGR</name>
<evidence type="ECO:0000313" key="3">
    <source>
        <dbReference type="Proteomes" id="UP000006671"/>
    </source>
</evidence>
<dbReference type="AlphaFoldDB" id="D2VSF4"/>
<organism evidence="3">
    <name type="scientific">Naegleria gruberi</name>
    <name type="common">Amoeba</name>
    <dbReference type="NCBI Taxonomy" id="5762"/>
    <lineage>
        <taxon>Eukaryota</taxon>
        <taxon>Discoba</taxon>
        <taxon>Heterolobosea</taxon>
        <taxon>Tetramitia</taxon>
        <taxon>Eutetramitia</taxon>
        <taxon>Vahlkampfiidae</taxon>
        <taxon>Naegleria</taxon>
    </lineage>
</organism>
<evidence type="ECO:0000259" key="1">
    <source>
        <dbReference type="Pfam" id="PF00561"/>
    </source>
</evidence>
<dbReference type="SUPFAM" id="SSF53474">
    <property type="entry name" value="alpha/beta-Hydrolases"/>
    <property type="match status" value="1"/>
</dbReference>
<dbReference type="Gene3D" id="3.40.50.1820">
    <property type="entry name" value="alpha/beta hydrolase"/>
    <property type="match status" value="1"/>
</dbReference>
<gene>
    <name evidence="2" type="ORF">NAEGRDRAFT_71921</name>
</gene>
<dbReference type="RefSeq" id="XP_002672855.1">
    <property type="nucleotide sequence ID" value="XM_002672809.1"/>
</dbReference>
<feature type="domain" description="AB hydrolase-1" evidence="1">
    <location>
        <begin position="22"/>
        <end position="67"/>
    </location>
</feature>
<proteinExistence type="predicted"/>
<dbReference type="EMBL" id="GG738894">
    <property type="protein sequence ID" value="EFC40111.1"/>
    <property type="molecule type" value="Genomic_DNA"/>
</dbReference>
<dbReference type="Pfam" id="PF00561">
    <property type="entry name" value="Abhydrolase_1"/>
    <property type="match status" value="1"/>
</dbReference>
<dbReference type="InterPro" id="IPR000073">
    <property type="entry name" value="AB_hydrolase_1"/>
</dbReference>
<dbReference type="VEuPathDB" id="AmoebaDB:NAEGRDRAFT_71921"/>
<evidence type="ECO:0000313" key="2">
    <source>
        <dbReference type="EMBL" id="EFC40111.1"/>
    </source>
</evidence>
<accession>D2VSF4</accession>
<dbReference type="Proteomes" id="UP000006671">
    <property type="component" value="Unassembled WGS sequence"/>
</dbReference>
<dbReference type="OMA" id="FNTESRW"/>
<dbReference type="InterPro" id="IPR029058">
    <property type="entry name" value="AB_hydrolase_fold"/>
</dbReference>
<dbReference type="KEGG" id="ngr:NAEGRDRAFT_71921"/>